<reference evidence="5" key="2">
    <citation type="submission" date="2024-01" db="EMBL/GenBank/DDBJ databases">
        <title>Comparative genomics of Cryptococcus and Kwoniella reveals pathogenesis evolution and contrasting modes of karyotype evolution via chromosome fusion or intercentromeric recombination.</title>
        <authorList>
            <person name="Coelho M.A."/>
            <person name="David-Palma M."/>
            <person name="Shea T."/>
            <person name="Bowers K."/>
            <person name="McGinley-Smith S."/>
            <person name="Mohammad A.W."/>
            <person name="Gnirke A."/>
            <person name="Yurkov A.M."/>
            <person name="Nowrousian M."/>
            <person name="Sun S."/>
            <person name="Cuomo C.A."/>
            <person name="Heitman J."/>
        </authorList>
    </citation>
    <scope>NUCLEOTIDE SEQUENCE</scope>
    <source>
        <strain evidence="5">CBS 12478</strain>
    </source>
</reference>
<accession>A0A5M6BQS6</accession>
<keyword evidence="6" id="KW-1185">Reference proteome</keyword>
<dbReference type="SUPFAM" id="SSF51735">
    <property type="entry name" value="NAD(P)-binding Rossmann-fold domains"/>
    <property type="match status" value="1"/>
</dbReference>
<dbReference type="Pfam" id="PF00106">
    <property type="entry name" value="adh_short"/>
    <property type="match status" value="1"/>
</dbReference>
<evidence type="ECO:0000256" key="2">
    <source>
        <dbReference type="ARBA" id="ARBA00022857"/>
    </source>
</evidence>
<dbReference type="GeneID" id="43591707"/>
<evidence type="ECO:0000256" key="3">
    <source>
        <dbReference type="ARBA" id="ARBA00023002"/>
    </source>
</evidence>
<feature type="region of interest" description="Disordered" evidence="4">
    <location>
        <begin position="188"/>
        <end position="214"/>
    </location>
</feature>
<comment type="similarity">
    <text evidence="1">Belongs to the short-chain dehydrogenases/reductases (SDR) family.</text>
</comment>
<organism evidence="5 6">
    <name type="scientific">Kwoniella shandongensis</name>
    <dbReference type="NCBI Taxonomy" id="1734106"/>
    <lineage>
        <taxon>Eukaryota</taxon>
        <taxon>Fungi</taxon>
        <taxon>Dikarya</taxon>
        <taxon>Basidiomycota</taxon>
        <taxon>Agaricomycotina</taxon>
        <taxon>Tremellomycetes</taxon>
        <taxon>Tremellales</taxon>
        <taxon>Cryptococcaceae</taxon>
        <taxon>Kwoniella</taxon>
    </lineage>
</organism>
<evidence type="ECO:0000256" key="1">
    <source>
        <dbReference type="ARBA" id="ARBA00006484"/>
    </source>
</evidence>
<dbReference type="PANTHER" id="PTHR24320">
    <property type="entry name" value="RETINOL DEHYDROGENASE"/>
    <property type="match status" value="1"/>
</dbReference>
<dbReference type="KEGG" id="ksn:43591707"/>
<keyword evidence="3" id="KW-0560">Oxidoreductase</keyword>
<keyword evidence="2" id="KW-0521">NADP</keyword>
<dbReference type="PANTHER" id="PTHR24320:SF282">
    <property type="entry name" value="WW DOMAIN-CONTAINING OXIDOREDUCTASE"/>
    <property type="match status" value="1"/>
</dbReference>
<dbReference type="InterPro" id="IPR002347">
    <property type="entry name" value="SDR_fam"/>
</dbReference>
<name>A0A5M6BQS6_9TREE</name>
<dbReference type="GO" id="GO:0016491">
    <property type="term" value="F:oxidoreductase activity"/>
    <property type="evidence" value="ECO:0007669"/>
    <property type="project" value="UniProtKB-KW"/>
</dbReference>
<dbReference type="OrthoDB" id="191139at2759"/>
<dbReference type="PRINTS" id="PR00081">
    <property type="entry name" value="GDHRDH"/>
</dbReference>
<sequence length="366" mass="40531">MEYVSTVWAWINHQIQVIFHSGLPIFFWVRPKWSVDQMPDQTGKVILVTGGNSGTGYATSLAYYNAGATVYLACRNEKKALKAIEEIKKGGEIGLFGYTYPPSSSKSSKKGRVEYVNLDLADLASVDKCAEEFLKKENQLDVLFANAGIMATEEGQYTKQGYTLQFGSMVLGHHRLITLLLPTLLSSPPSEPSRVILSSSAGHETAPPSGVDYTSVVRDPSLSKDTTRLGRRGDRELGRWSEYGQAKWGNIALAKWLDYEYGVQGRLISAAVHPGLVATNLADHLSLAASLLKSLPWIVPIFTFQPSVGALNQIYAGSLPLPEAWYLNGQYIVPFQTIGQARPDLNDRKKVEKLWEWCDEQGKKWA</sequence>
<dbReference type="EMBL" id="CP144062">
    <property type="protein sequence ID" value="WWD22187.1"/>
    <property type="molecule type" value="Genomic_DNA"/>
</dbReference>
<evidence type="ECO:0000313" key="6">
    <source>
        <dbReference type="Proteomes" id="UP000322225"/>
    </source>
</evidence>
<proteinExistence type="inferred from homology"/>
<dbReference type="RefSeq" id="XP_031858174.1">
    <property type="nucleotide sequence ID" value="XM_032007536.1"/>
</dbReference>
<dbReference type="Gene3D" id="3.40.50.720">
    <property type="entry name" value="NAD(P)-binding Rossmann-like Domain"/>
    <property type="match status" value="1"/>
</dbReference>
<dbReference type="AlphaFoldDB" id="A0A5M6BQS6"/>
<evidence type="ECO:0000256" key="4">
    <source>
        <dbReference type="SAM" id="MobiDB-lite"/>
    </source>
</evidence>
<dbReference type="InterPro" id="IPR036291">
    <property type="entry name" value="NAD(P)-bd_dom_sf"/>
</dbReference>
<dbReference type="Proteomes" id="UP000322225">
    <property type="component" value="Chromosome 12"/>
</dbReference>
<protein>
    <submittedName>
        <fullName evidence="5">Uncharacterized protein</fullName>
    </submittedName>
</protein>
<gene>
    <name evidence="5" type="ORF">CI109_106678</name>
</gene>
<evidence type="ECO:0000313" key="5">
    <source>
        <dbReference type="EMBL" id="WWD22187.1"/>
    </source>
</evidence>
<reference evidence="5" key="1">
    <citation type="submission" date="2017-08" db="EMBL/GenBank/DDBJ databases">
        <authorList>
            <person name="Cuomo C."/>
            <person name="Billmyre B."/>
            <person name="Heitman J."/>
        </authorList>
    </citation>
    <scope>NUCLEOTIDE SEQUENCE</scope>
    <source>
        <strain evidence="5">CBS 12478</strain>
    </source>
</reference>